<dbReference type="InterPro" id="IPR016215">
    <property type="entry name" value="NTA_MOA"/>
</dbReference>
<evidence type="ECO:0000256" key="1">
    <source>
        <dbReference type="ARBA" id="ARBA00022630"/>
    </source>
</evidence>
<evidence type="ECO:0000313" key="8">
    <source>
        <dbReference type="EMBL" id="ANF59101.1"/>
    </source>
</evidence>
<dbReference type="Pfam" id="PF00296">
    <property type="entry name" value="Bac_luciferase"/>
    <property type="match status" value="1"/>
</dbReference>
<dbReference type="PANTHER" id="PTHR30011:SF16">
    <property type="entry name" value="C2H2 FINGER DOMAIN TRANSCRIPTION FACTOR (EUROFUNG)-RELATED"/>
    <property type="match status" value="1"/>
</dbReference>
<dbReference type="GO" id="GO:0004497">
    <property type="term" value="F:monooxygenase activity"/>
    <property type="evidence" value="ECO:0007669"/>
    <property type="project" value="UniProtKB-KW"/>
</dbReference>
<evidence type="ECO:0000256" key="5">
    <source>
        <dbReference type="ARBA" id="ARBA00033748"/>
    </source>
</evidence>
<feature type="binding site" evidence="6">
    <location>
        <position position="104"/>
    </location>
    <ligand>
        <name>FMN</name>
        <dbReference type="ChEBI" id="CHEBI:58210"/>
    </ligand>
</feature>
<dbReference type="NCBIfam" id="TIGR03860">
    <property type="entry name" value="FMN_nitrolo"/>
    <property type="match status" value="1"/>
</dbReference>
<proteinExistence type="inferred from homology"/>
<feature type="binding site" evidence="6">
    <location>
        <position position="230"/>
    </location>
    <ligand>
        <name>FMN</name>
        <dbReference type="ChEBI" id="CHEBI:58210"/>
    </ligand>
</feature>
<keyword evidence="1 6" id="KW-0285">Flavoprotein</keyword>
<dbReference type="InterPro" id="IPR051260">
    <property type="entry name" value="Diverse_substr_monoxygenases"/>
</dbReference>
<organism evidence="8 9">
    <name type="scientific">Halotalea alkalilenta</name>
    <dbReference type="NCBI Taxonomy" id="376489"/>
    <lineage>
        <taxon>Bacteria</taxon>
        <taxon>Pseudomonadati</taxon>
        <taxon>Pseudomonadota</taxon>
        <taxon>Gammaproteobacteria</taxon>
        <taxon>Oceanospirillales</taxon>
        <taxon>Halomonadaceae</taxon>
        <taxon>Halotalea</taxon>
    </lineage>
</organism>
<feature type="binding site" evidence="6">
    <location>
        <position position="154"/>
    </location>
    <ligand>
        <name>FMN</name>
        <dbReference type="ChEBI" id="CHEBI:58210"/>
    </ligand>
</feature>
<feature type="binding site" evidence="6">
    <location>
        <position position="58"/>
    </location>
    <ligand>
        <name>FMN</name>
        <dbReference type="ChEBI" id="CHEBI:58210"/>
    </ligand>
</feature>
<dbReference type="PIRSF" id="PIRSF000337">
    <property type="entry name" value="NTA_MOA"/>
    <property type="match status" value="1"/>
</dbReference>
<reference evidence="8 9" key="1">
    <citation type="submission" date="2016-04" db="EMBL/GenBank/DDBJ databases">
        <title>Complete Genome Sequence of Halotalea alkalilenta IHB B 13600.</title>
        <authorList>
            <person name="Swarnkar M.K."/>
            <person name="Sharma A."/>
            <person name="Kaushal K."/>
            <person name="Soni R."/>
            <person name="Rana S."/>
            <person name="Singh A.K."/>
            <person name="Gulati A."/>
        </authorList>
    </citation>
    <scope>NUCLEOTIDE SEQUENCE [LARGE SCALE GENOMIC DNA]</scope>
    <source>
        <strain evidence="8 9">IHB B 13600</strain>
    </source>
</reference>
<dbReference type="SUPFAM" id="SSF51679">
    <property type="entry name" value="Bacterial luciferase-like"/>
    <property type="match status" value="1"/>
</dbReference>
<comment type="similarity">
    <text evidence="5">Belongs to the NtaA/SnaA/DszA monooxygenase family.</text>
</comment>
<keyword evidence="4" id="KW-0503">Monooxygenase</keyword>
<dbReference type="KEGG" id="haa:A5892_17880"/>
<keyword evidence="9" id="KW-1185">Reference proteome</keyword>
<feature type="domain" description="Luciferase-like" evidence="7">
    <location>
        <begin position="34"/>
        <end position="392"/>
    </location>
</feature>
<evidence type="ECO:0000259" key="7">
    <source>
        <dbReference type="Pfam" id="PF00296"/>
    </source>
</evidence>
<dbReference type="EMBL" id="CP015243">
    <property type="protein sequence ID" value="ANF59101.1"/>
    <property type="molecule type" value="Genomic_DNA"/>
</dbReference>
<keyword evidence="3" id="KW-0560">Oxidoreductase</keyword>
<evidence type="ECO:0000313" key="9">
    <source>
        <dbReference type="Proteomes" id="UP000077875"/>
    </source>
</evidence>
<dbReference type="STRING" id="376489.A5892_17880"/>
<dbReference type="Proteomes" id="UP000077875">
    <property type="component" value="Chromosome"/>
</dbReference>
<feature type="binding site" evidence="6">
    <location>
        <position position="158"/>
    </location>
    <ligand>
        <name>FMN</name>
        <dbReference type="ChEBI" id="CHEBI:58210"/>
    </ligand>
</feature>
<dbReference type="InterPro" id="IPR036661">
    <property type="entry name" value="Luciferase-like_sf"/>
</dbReference>
<dbReference type="InterPro" id="IPR011251">
    <property type="entry name" value="Luciferase-like_dom"/>
</dbReference>
<evidence type="ECO:0000256" key="2">
    <source>
        <dbReference type="ARBA" id="ARBA00022643"/>
    </source>
</evidence>
<keyword evidence="2 6" id="KW-0288">FMN</keyword>
<evidence type="ECO:0000256" key="3">
    <source>
        <dbReference type="ARBA" id="ARBA00023002"/>
    </source>
</evidence>
<sequence>MMKEILLNAFDMNCIVHQSPGLWRHPRDRARDYRRLDYWLELARTLERGRFDALFIADVLGVYDVYRGDASEALRGAVQVPVNDPLPLVAAMATVTEHLGFGLTASLSFEHPYPFARRLSTLDHLTDGRVGWNIVTSYLESGARNLGQRQQLDHDQRYDLAEEYLEVCYKLWEGSWEAAAVLREAAANRYADPARVHPIDHRGRYFEVPGIHLCEPSPQRTPVLFQAGASSRGTAFAARHAECVFAAAPSKTVLRKVVEGLRHQAEIAGRAPDALKIFNLHTVIVDDSDALARARHREYLDYVDLDGALTLISGWTGLDMAGFDPRQPLAHVHTNAIQSAVEAFSSADPGRVWTPEEVARWVGIGGYGPLSVGSPESVADELEAWVEETGVDGFNLAYAVTPETFEAVVDLLVPELTRRGRYKSEYRSGSLRQKLFGAGDRLAAPHPGAGYRFETKRERLEVAR</sequence>
<dbReference type="Gene3D" id="3.20.20.30">
    <property type="entry name" value="Luciferase-like domain"/>
    <property type="match status" value="1"/>
</dbReference>
<dbReference type="GO" id="GO:0016705">
    <property type="term" value="F:oxidoreductase activity, acting on paired donors, with incorporation or reduction of molecular oxygen"/>
    <property type="evidence" value="ECO:0007669"/>
    <property type="project" value="InterPro"/>
</dbReference>
<evidence type="ECO:0000256" key="6">
    <source>
        <dbReference type="PIRSR" id="PIRSR000337-1"/>
    </source>
</evidence>
<dbReference type="PANTHER" id="PTHR30011">
    <property type="entry name" value="ALKANESULFONATE MONOOXYGENASE-RELATED"/>
    <property type="match status" value="1"/>
</dbReference>
<gene>
    <name evidence="8" type="ORF">A5892_17880</name>
</gene>
<protein>
    <submittedName>
        <fullName evidence="8">5,10-methylene tetrahydromethanopterin reductase</fullName>
    </submittedName>
</protein>
<accession>A0A172YIQ5</accession>
<dbReference type="FunFam" id="3.20.20.30:FF:000008">
    <property type="entry name" value="Xenobiotic compound monooxygenase A subunit"/>
    <property type="match status" value="1"/>
</dbReference>
<name>A0A172YIQ5_9GAMM</name>
<dbReference type="AlphaFoldDB" id="A0A172YIQ5"/>
<evidence type="ECO:0000256" key="4">
    <source>
        <dbReference type="ARBA" id="ARBA00023033"/>
    </source>
</evidence>